<dbReference type="GO" id="GO:0005737">
    <property type="term" value="C:cytoplasm"/>
    <property type="evidence" value="ECO:0007669"/>
    <property type="project" value="UniProtKB-SubCell"/>
</dbReference>
<dbReference type="InterPro" id="IPR040982">
    <property type="entry name" value="DNA_pol3_finger"/>
</dbReference>
<keyword evidence="1 7" id="KW-0808">Transferase</keyword>
<protein>
    <recommendedName>
        <fullName evidence="7">DNA polymerase III PolC-type</fullName>
        <shortName evidence="7">PolIII</shortName>
        <ecNumber evidence="7">2.7.7.7</ecNumber>
    </recommendedName>
</protein>
<comment type="similarity">
    <text evidence="7">Belongs to the DNA polymerase type-C family. PolC subfamily.</text>
</comment>
<keyword evidence="7" id="KW-0378">Hydrolase</keyword>
<dbReference type="GO" id="GO:0008408">
    <property type="term" value="F:3'-5' exonuclease activity"/>
    <property type="evidence" value="ECO:0007669"/>
    <property type="project" value="UniProtKB-UniRule"/>
</dbReference>
<dbReference type="GO" id="GO:0003677">
    <property type="term" value="F:DNA binding"/>
    <property type="evidence" value="ECO:0007669"/>
    <property type="project" value="UniProtKB-UniRule"/>
</dbReference>
<dbReference type="AlphaFoldDB" id="A0A6I6DFI3"/>
<dbReference type="Gene3D" id="1.10.150.700">
    <property type="entry name" value="PolC, middle finger domain"/>
    <property type="match status" value="1"/>
</dbReference>
<evidence type="ECO:0000313" key="9">
    <source>
        <dbReference type="EMBL" id="QGT99208.1"/>
    </source>
</evidence>
<dbReference type="HAMAP" id="MF_00356">
    <property type="entry name" value="DNApol_PolC"/>
    <property type="match status" value="1"/>
</dbReference>
<keyword evidence="10" id="KW-1185">Reference proteome</keyword>
<keyword evidence="5 7" id="KW-0239">DNA-directed DNA polymerase</keyword>
<evidence type="ECO:0000256" key="7">
    <source>
        <dbReference type="HAMAP-Rule" id="MF_00356"/>
    </source>
</evidence>
<keyword evidence="7" id="KW-0963">Cytoplasm</keyword>
<dbReference type="Pfam" id="PF17657">
    <property type="entry name" value="DNA_pol3_finger"/>
    <property type="match status" value="1"/>
</dbReference>
<reference evidence="10" key="1">
    <citation type="journal article" date="2019" name="Microbiology">
        <title>Complete Genome Sequence of an Uncultured Bacterium of the Candidate Phylum Bipolaricaulota.</title>
        <authorList>
            <person name="Kadnikov V.V."/>
            <person name="Mardanov A.V."/>
            <person name="Beletsky A.V."/>
            <person name="Frank Y.A."/>
            <person name="Karnachuk O.V."/>
            <person name="Ravin N.V."/>
        </authorList>
    </citation>
    <scope>NUCLEOTIDE SEQUENCE [LARGE SCALE GENOMIC DNA]</scope>
</reference>
<organism evidence="9 10">
    <name type="scientific">Candidatus Syntrophocurvum alkaliphilum</name>
    <dbReference type="NCBI Taxonomy" id="2293317"/>
    <lineage>
        <taxon>Bacteria</taxon>
        <taxon>Bacillati</taxon>
        <taxon>Bacillota</taxon>
        <taxon>Clostridia</taxon>
        <taxon>Eubacteriales</taxon>
        <taxon>Syntrophomonadaceae</taxon>
        <taxon>Candidatus Syntrophocurvum</taxon>
    </lineage>
</organism>
<dbReference type="InterPro" id="IPR012340">
    <property type="entry name" value="NA-bd_OB-fold"/>
</dbReference>
<dbReference type="Pfam" id="PF14579">
    <property type="entry name" value="HHH_6"/>
    <property type="match status" value="1"/>
</dbReference>
<dbReference type="EMBL" id="CP046457">
    <property type="protein sequence ID" value="QGT99208.1"/>
    <property type="molecule type" value="Genomic_DNA"/>
</dbReference>
<dbReference type="InterPro" id="IPR016195">
    <property type="entry name" value="Pol/histidinol_Pase-like"/>
</dbReference>
<gene>
    <name evidence="7" type="primary">polC</name>
    <name evidence="9" type="ORF">SYNTR_0615</name>
</gene>
<dbReference type="SUPFAM" id="SSF89550">
    <property type="entry name" value="PHP domain-like"/>
    <property type="match status" value="1"/>
</dbReference>
<keyword evidence="4 7" id="KW-0269">Exonuclease</keyword>
<dbReference type="CDD" id="cd07435">
    <property type="entry name" value="PHP_PolIIIA_POLC"/>
    <property type="match status" value="1"/>
</dbReference>
<dbReference type="GO" id="GO:0006261">
    <property type="term" value="P:DNA-templated DNA replication"/>
    <property type="evidence" value="ECO:0007669"/>
    <property type="project" value="UniProtKB-UniRule"/>
</dbReference>
<dbReference type="Gene3D" id="1.10.150.870">
    <property type="match status" value="1"/>
</dbReference>
<evidence type="ECO:0000313" key="10">
    <source>
        <dbReference type="Proteomes" id="UP000426444"/>
    </source>
</evidence>
<dbReference type="Pfam" id="PF14480">
    <property type="entry name" value="DNA_pol3_a_NI"/>
    <property type="match status" value="1"/>
</dbReference>
<dbReference type="NCBIfam" id="NF001688">
    <property type="entry name" value="PRK00448.1"/>
    <property type="match status" value="1"/>
</dbReference>
<evidence type="ECO:0000256" key="3">
    <source>
        <dbReference type="ARBA" id="ARBA00022705"/>
    </source>
</evidence>
<comment type="function">
    <text evidence="7">Required for replicative DNA synthesis. This DNA polymerase also exhibits 3' to 5' exonuclease activity.</text>
</comment>
<dbReference type="RefSeq" id="WP_156203130.1">
    <property type="nucleotide sequence ID" value="NZ_CP046457.1"/>
</dbReference>
<evidence type="ECO:0000256" key="4">
    <source>
        <dbReference type="ARBA" id="ARBA00022839"/>
    </source>
</evidence>
<accession>A0A6I6DFI3</accession>
<evidence type="ECO:0000259" key="8">
    <source>
        <dbReference type="SMART" id="SM00481"/>
    </source>
</evidence>
<dbReference type="Gene3D" id="6.10.140.1510">
    <property type="match status" value="1"/>
</dbReference>
<dbReference type="KEGG" id="salq:SYNTR_0615"/>
<keyword evidence="2 7" id="KW-0548">Nucleotidyltransferase</keyword>
<name>A0A6I6DFI3_9FIRM</name>
<dbReference type="Gene3D" id="3.20.20.140">
    <property type="entry name" value="Metal-dependent hydrolases"/>
    <property type="match status" value="1"/>
</dbReference>
<dbReference type="PANTHER" id="PTHR32294:SF5">
    <property type="entry name" value="DNA POLYMERASE III POLC-TYPE"/>
    <property type="match status" value="1"/>
</dbReference>
<dbReference type="InterPro" id="IPR006308">
    <property type="entry name" value="Pol_III_a_PolC-type_gram_pos"/>
</dbReference>
<dbReference type="GO" id="GO:0003887">
    <property type="term" value="F:DNA-directed DNA polymerase activity"/>
    <property type="evidence" value="ECO:0007669"/>
    <property type="project" value="UniProtKB-UniRule"/>
</dbReference>
<dbReference type="InterPro" id="IPR011708">
    <property type="entry name" value="DNA_pol3_alpha_NTPase_dom"/>
</dbReference>
<dbReference type="Proteomes" id="UP000426444">
    <property type="component" value="Chromosome"/>
</dbReference>
<dbReference type="InterPro" id="IPR003141">
    <property type="entry name" value="Pol/His_phosphatase_N"/>
</dbReference>
<evidence type="ECO:0000256" key="1">
    <source>
        <dbReference type="ARBA" id="ARBA00022679"/>
    </source>
</evidence>
<dbReference type="Pfam" id="PF07733">
    <property type="entry name" value="DNA_pol3_alpha"/>
    <property type="match status" value="1"/>
</dbReference>
<feature type="domain" description="Polymerase/histidinol phosphatase N-terminal" evidence="8">
    <location>
        <begin position="316"/>
        <end position="383"/>
    </location>
</feature>
<dbReference type="CDD" id="cd04484">
    <property type="entry name" value="polC_OBF"/>
    <property type="match status" value="1"/>
</dbReference>
<dbReference type="OrthoDB" id="9804290at2"/>
<keyword evidence="3 7" id="KW-0235">DNA replication</keyword>
<keyword evidence="7" id="KW-0540">Nuclease</keyword>
<dbReference type="SMART" id="SM00481">
    <property type="entry name" value="POLIIIAc"/>
    <property type="match status" value="1"/>
</dbReference>
<dbReference type="InterPro" id="IPR029460">
    <property type="entry name" value="DNAPol_HHH"/>
</dbReference>
<proteinExistence type="inferred from homology"/>
<sequence>MNKSFRAFLDNIKFDKAEIWEDSIVDKVLVDSQNKIWKIHLITPRLMSSTLINSTTKYISEKNSYLEVVELVQVPVDAKKSIKAILDSRKDELSSYLFSDNNSLVIDELEWTVSNNKVDILINNKKIYDEILEKNIASSVYQWFWNEYKYQVIVRVILNSSVDNVPTVPSVIKTKSKLNVIEEDKNKTTNENKKKSFRKNKKLEVEVIQDEITPVSELVEGLRSVAVKGEIWKKDINILKDNRLVVSYYLTDYNDTIVVKQFYDRAEDDLINKGDWIKVKGSIRYDTFLKEIVLYMDIFAREKKPIRMDNESNKRIELHAHTKMSLMDGLTPIDELINRAEEWGHSAIAITDHGCTQAFPDAYDAAKNSNLKVIYGVEGYLIEEDKKERPYHIILLVKNQTGLENLYKLISLSYVDHYHRFPKMPRGLIEKYREGLIIGSACDSGELYSAILNQANDEELINIASFYDYLEVQPISNIDFLLRKGTVNTTEDLQNIIKKIINLGDQLDKLVVATGDVHYLDPEDSILREIIQAGQGYDDAWQQAPLYFKTTKEMLDDFNFINIENAKKIVIENPRKVSEQIENVQPVPDGFYPPKIDTAEEEIINLTYGKAKEIYSDNIPDIIQKRIERELYAITTHGFSVLYLISHKLVKKSNDDGYLVGSRGSVGSSIVAYLTGITEVNPLPPHYICISCNYSEFILDGSVGCGSDLKDKICPQCNNELGKDGFDIPFETFLGFEGDKVPDIDLNFSGDYQSKAHQYVEELFGKENVFRAGTISTIADKTAYGFVKKHFEEKQKDIKNSEASRLTKGITGVRRTTGQHPGGLIVVPKNKNIYEFTPIQHPADKKESGIITTHFEYHAIDNQLVKLDILGHDDPTVIKELEDLTGVNASKISLSEQKTMKIFSGVEPLGVSAEDIDSKVGTYGIPEFGTKFVRQMLEQTKPTTFAELVKISGLSHGTDVWLNNAQDLVKNEVASLNEVICTRDDIMTYLIFKGMDKKLAFKIMENVRKGKGLKPDEIELMKKCDIPDWYINSCQKIKYMFPKAHAVAYVTMAYRIAYFKVYYPLEFYASFFSIRAEDFDSEVILAGYDAIKRKIKEIENLGYQASQKDKKLVTILELAMEMYARGLYFYPVNLYKSDAKKFIVKDKGLILPFSSLPNVGLAAADGICEAREQEKFISIEDFQVKTRLNKTAMDVLRKNNCFEDLPETTQISLFG</sequence>
<dbReference type="Gene3D" id="2.40.50.140">
    <property type="entry name" value="Nucleic acid-binding proteins"/>
    <property type="match status" value="1"/>
</dbReference>
<dbReference type="Gene3D" id="3.30.1900.20">
    <property type="match status" value="2"/>
</dbReference>
<dbReference type="NCBIfam" id="TIGR01405">
    <property type="entry name" value="polC_Gram_pos"/>
    <property type="match status" value="1"/>
</dbReference>
<dbReference type="InterPro" id="IPR004805">
    <property type="entry name" value="DnaE2/DnaE/PolC"/>
</dbReference>
<evidence type="ECO:0000256" key="6">
    <source>
        <dbReference type="ARBA" id="ARBA00049244"/>
    </source>
</evidence>
<dbReference type="PANTHER" id="PTHR32294">
    <property type="entry name" value="DNA POLYMERASE III SUBUNIT ALPHA"/>
    <property type="match status" value="1"/>
</dbReference>
<comment type="subcellular location">
    <subcellularLocation>
        <location evidence="7">Cytoplasm</location>
    </subcellularLocation>
</comment>
<evidence type="ECO:0000256" key="2">
    <source>
        <dbReference type="ARBA" id="ARBA00022695"/>
    </source>
</evidence>
<dbReference type="Pfam" id="PF02811">
    <property type="entry name" value="PHP"/>
    <property type="match status" value="1"/>
</dbReference>
<dbReference type="EC" id="2.7.7.7" evidence="7"/>
<evidence type="ECO:0000256" key="5">
    <source>
        <dbReference type="ARBA" id="ARBA00022932"/>
    </source>
</evidence>
<dbReference type="InterPro" id="IPR028112">
    <property type="entry name" value="DNA_PolC-type_N_I"/>
</dbReference>
<dbReference type="InterPro" id="IPR004013">
    <property type="entry name" value="PHP_dom"/>
</dbReference>
<comment type="catalytic activity">
    <reaction evidence="6 7">
        <text>DNA(n) + a 2'-deoxyribonucleoside 5'-triphosphate = DNA(n+1) + diphosphate</text>
        <dbReference type="Rhea" id="RHEA:22508"/>
        <dbReference type="Rhea" id="RHEA-COMP:17339"/>
        <dbReference type="Rhea" id="RHEA-COMP:17340"/>
        <dbReference type="ChEBI" id="CHEBI:33019"/>
        <dbReference type="ChEBI" id="CHEBI:61560"/>
        <dbReference type="ChEBI" id="CHEBI:173112"/>
        <dbReference type="EC" id="2.7.7.7"/>
    </reaction>
</comment>
<dbReference type="InterPro" id="IPR044923">
    <property type="entry name" value="PolC_middle_finger_sf"/>
</dbReference>